<dbReference type="PROSITE" id="PS00409">
    <property type="entry name" value="PROKAR_NTER_METHYL"/>
    <property type="match status" value="1"/>
</dbReference>
<keyword evidence="4 6" id="KW-1133">Transmembrane helix</keyword>
<sequence length="349" mass="37421">MWGLKALQRMHTPYSRRVIMRSYDMKNRDVRGFTLVELMVVIAIIGIITAIAVPYYNNYKKTACDQAALADLYNVRAAVHKKLADDALGSAGPVATDAASVAEAVSAVLADATGKYGYPGPTTKCGVTITNSGSVVKATAGLGTGTTWSLDMAGSNQVGATATRELFSTDFNNTDGMKFLASKASYNIEDGQLVVTTKANGQFVTTIGDPTWKDYTVETTATLDSGPGYGIYYRFTGGDSFGTRNGYVFQYDPGLGNKLVVRVVTNGAESPPIQSVSMSNFFPTSDIFGKEQKISISVVGNQHTIWLNGVQVFNFTDSTFQSGAVGLRTWANNIDNSVSRFNALTVTQK</sequence>
<reference evidence="8" key="1">
    <citation type="journal article" date="2020" name="mSystems">
        <title>Genome- and Community-Level Interaction Insights into Carbon Utilization and Element Cycling Functions of Hydrothermarchaeota in Hydrothermal Sediment.</title>
        <authorList>
            <person name="Zhou Z."/>
            <person name="Liu Y."/>
            <person name="Xu W."/>
            <person name="Pan J."/>
            <person name="Luo Z.H."/>
            <person name="Li M."/>
        </authorList>
    </citation>
    <scope>NUCLEOTIDE SEQUENCE [LARGE SCALE GENOMIC DNA]</scope>
    <source>
        <strain evidence="8">SpSt-769</strain>
    </source>
</reference>
<dbReference type="AlphaFoldDB" id="A0A7C4EY79"/>
<evidence type="ECO:0000256" key="4">
    <source>
        <dbReference type="ARBA" id="ARBA00022989"/>
    </source>
</evidence>
<name>A0A7C4EY79_9BACT</name>
<accession>A0A7C4EY79</accession>
<comment type="subcellular location">
    <subcellularLocation>
        <location evidence="1">Membrane</location>
        <topology evidence="1">Single-pass membrane protein</topology>
    </subcellularLocation>
</comment>
<evidence type="ECO:0000256" key="2">
    <source>
        <dbReference type="ARBA" id="ARBA00022481"/>
    </source>
</evidence>
<evidence type="ECO:0000259" key="7">
    <source>
        <dbReference type="Pfam" id="PF06439"/>
    </source>
</evidence>
<dbReference type="EMBL" id="DTGT01000329">
    <property type="protein sequence ID" value="HGH61655.1"/>
    <property type="molecule type" value="Genomic_DNA"/>
</dbReference>
<proteinExistence type="predicted"/>
<comment type="caution">
    <text evidence="8">The sequence shown here is derived from an EMBL/GenBank/DDBJ whole genome shotgun (WGS) entry which is preliminary data.</text>
</comment>
<dbReference type="InterPro" id="IPR010496">
    <property type="entry name" value="AL/BT2_dom"/>
</dbReference>
<dbReference type="Gene3D" id="2.60.120.560">
    <property type="entry name" value="Exo-inulinase, domain 1"/>
    <property type="match status" value="1"/>
</dbReference>
<dbReference type="GO" id="GO:0016020">
    <property type="term" value="C:membrane"/>
    <property type="evidence" value="ECO:0007669"/>
    <property type="project" value="UniProtKB-SubCell"/>
</dbReference>
<dbReference type="Pfam" id="PF06439">
    <property type="entry name" value="3keto-disac_hyd"/>
    <property type="match status" value="1"/>
</dbReference>
<dbReference type="InterPro" id="IPR012902">
    <property type="entry name" value="N_methyl_site"/>
</dbReference>
<keyword evidence="2" id="KW-0488">Methylation</keyword>
<dbReference type="NCBIfam" id="TIGR02532">
    <property type="entry name" value="IV_pilin_GFxxxE"/>
    <property type="match status" value="1"/>
</dbReference>
<evidence type="ECO:0000256" key="3">
    <source>
        <dbReference type="ARBA" id="ARBA00022692"/>
    </source>
</evidence>
<evidence type="ECO:0000313" key="8">
    <source>
        <dbReference type="EMBL" id="HGH61655.1"/>
    </source>
</evidence>
<evidence type="ECO:0000256" key="6">
    <source>
        <dbReference type="SAM" id="Phobius"/>
    </source>
</evidence>
<dbReference type="PANTHER" id="PTHR30093:SF44">
    <property type="entry name" value="TYPE II SECRETION SYSTEM CORE PROTEIN G"/>
    <property type="match status" value="1"/>
</dbReference>
<feature type="transmembrane region" description="Helical" evidence="6">
    <location>
        <begin position="35"/>
        <end position="56"/>
    </location>
</feature>
<protein>
    <submittedName>
        <fullName evidence="8">DUF1080 domain-containing protein</fullName>
    </submittedName>
</protein>
<dbReference type="PANTHER" id="PTHR30093">
    <property type="entry name" value="GENERAL SECRETION PATHWAY PROTEIN G"/>
    <property type="match status" value="1"/>
</dbReference>
<keyword evidence="3 6" id="KW-0812">Transmembrane</keyword>
<dbReference type="Pfam" id="PF07963">
    <property type="entry name" value="N_methyl"/>
    <property type="match status" value="1"/>
</dbReference>
<dbReference type="GO" id="GO:0016787">
    <property type="term" value="F:hydrolase activity"/>
    <property type="evidence" value="ECO:0007669"/>
    <property type="project" value="InterPro"/>
</dbReference>
<organism evidence="8">
    <name type="scientific">Desulfomonile tiedjei</name>
    <dbReference type="NCBI Taxonomy" id="2358"/>
    <lineage>
        <taxon>Bacteria</taxon>
        <taxon>Pseudomonadati</taxon>
        <taxon>Thermodesulfobacteriota</taxon>
        <taxon>Desulfomonilia</taxon>
        <taxon>Desulfomonilales</taxon>
        <taxon>Desulfomonilaceae</taxon>
        <taxon>Desulfomonile</taxon>
    </lineage>
</organism>
<evidence type="ECO:0000256" key="5">
    <source>
        <dbReference type="ARBA" id="ARBA00023136"/>
    </source>
</evidence>
<dbReference type="InterPro" id="IPR045584">
    <property type="entry name" value="Pilin-like"/>
</dbReference>
<gene>
    <name evidence="8" type="ORF">ENV54_10195</name>
</gene>
<feature type="domain" description="3-keto-alpha-glucoside-1,2-lyase/3-keto-2-hydroxy-glucal hydratase" evidence="7">
    <location>
        <begin position="173"/>
        <end position="333"/>
    </location>
</feature>
<evidence type="ECO:0000256" key="1">
    <source>
        <dbReference type="ARBA" id="ARBA00004167"/>
    </source>
</evidence>
<keyword evidence="5 6" id="KW-0472">Membrane</keyword>
<dbReference type="SUPFAM" id="SSF54523">
    <property type="entry name" value="Pili subunits"/>
    <property type="match status" value="1"/>
</dbReference>